<evidence type="ECO:0000256" key="5">
    <source>
        <dbReference type="SAM" id="Phobius"/>
    </source>
</evidence>
<feature type="transmembrane region" description="Helical" evidence="5">
    <location>
        <begin position="163"/>
        <end position="182"/>
    </location>
</feature>
<dbReference type="GO" id="GO:0004252">
    <property type="term" value="F:serine-type endopeptidase activity"/>
    <property type="evidence" value="ECO:0007669"/>
    <property type="project" value="InterPro"/>
</dbReference>
<dbReference type="AlphaFoldDB" id="A0A552X440"/>
<gene>
    <name evidence="7" type="primary">rrtA</name>
    <name evidence="7" type="ORF">FM042_02060</name>
</gene>
<evidence type="ECO:0000256" key="1">
    <source>
        <dbReference type="ARBA" id="ARBA00004141"/>
    </source>
</evidence>
<evidence type="ECO:0000313" key="8">
    <source>
        <dbReference type="Proteomes" id="UP000320359"/>
    </source>
</evidence>
<dbReference type="EC" id="3.4.21.-" evidence="7"/>
<keyword evidence="8" id="KW-1185">Reference proteome</keyword>
<reference evidence="7 8" key="1">
    <citation type="submission" date="2019-07" db="EMBL/GenBank/DDBJ databases">
        <authorList>
            <person name="Yang M."/>
            <person name="Zhao D."/>
            <person name="Xiang H."/>
        </authorList>
    </citation>
    <scope>NUCLEOTIDE SEQUENCE [LARGE SCALE GENOMIC DNA]</scope>
    <source>
        <strain evidence="7 8">IM1326</strain>
    </source>
</reference>
<evidence type="ECO:0000259" key="6">
    <source>
        <dbReference type="Pfam" id="PF01694"/>
    </source>
</evidence>
<name>A0A552X440_9GAMM</name>
<protein>
    <submittedName>
        <fullName evidence="7">Rhombosortase</fullName>
        <ecNumber evidence="7">3.4.21.-</ecNumber>
    </submittedName>
</protein>
<evidence type="ECO:0000256" key="4">
    <source>
        <dbReference type="ARBA" id="ARBA00023136"/>
    </source>
</evidence>
<feature type="transmembrane region" description="Helical" evidence="5">
    <location>
        <begin position="54"/>
        <end position="76"/>
    </location>
</feature>
<keyword evidence="4 5" id="KW-0472">Membrane</keyword>
<comment type="caution">
    <text evidence="7">The sequence shown here is derived from an EMBL/GenBank/DDBJ whole genome shotgun (WGS) entry which is preliminary data.</text>
</comment>
<feature type="transmembrane region" description="Helical" evidence="5">
    <location>
        <begin position="108"/>
        <end position="126"/>
    </location>
</feature>
<dbReference type="InterPro" id="IPR023826">
    <property type="entry name" value="Rhom-like_SP_proteobac"/>
</dbReference>
<dbReference type="NCBIfam" id="TIGR03902">
    <property type="entry name" value="rhom_GG_sort"/>
    <property type="match status" value="1"/>
</dbReference>
<organism evidence="7 8">
    <name type="scientific">Aliidiomarina halalkaliphila</name>
    <dbReference type="NCBI Taxonomy" id="2593535"/>
    <lineage>
        <taxon>Bacteria</taxon>
        <taxon>Pseudomonadati</taxon>
        <taxon>Pseudomonadota</taxon>
        <taxon>Gammaproteobacteria</taxon>
        <taxon>Alteromonadales</taxon>
        <taxon>Idiomarinaceae</taxon>
        <taxon>Aliidiomarina</taxon>
    </lineage>
</organism>
<dbReference type="InterPro" id="IPR022764">
    <property type="entry name" value="Peptidase_S54_rhomboid_dom"/>
</dbReference>
<keyword evidence="3 5" id="KW-1133">Transmembrane helix</keyword>
<keyword evidence="7" id="KW-0378">Hydrolase</keyword>
<accession>A0A552X440</accession>
<evidence type="ECO:0000313" key="7">
    <source>
        <dbReference type="EMBL" id="TRW49669.1"/>
    </source>
</evidence>
<dbReference type="OrthoDB" id="196054at2"/>
<dbReference type="PANTHER" id="PTHR43066">
    <property type="entry name" value="RHOMBOID-RELATED PROTEIN"/>
    <property type="match status" value="1"/>
</dbReference>
<comment type="subcellular location">
    <subcellularLocation>
        <location evidence="1">Membrane</location>
        <topology evidence="1">Multi-pass membrane protein</topology>
    </subcellularLocation>
</comment>
<dbReference type="Pfam" id="PF01694">
    <property type="entry name" value="Rhomboid"/>
    <property type="match status" value="1"/>
</dbReference>
<dbReference type="Gene3D" id="1.20.1540.10">
    <property type="entry name" value="Rhomboid-like"/>
    <property type="match status" value="1"/>
</dbReference>
<dbReference type="GO" id="GO:0016020">
    <property type="term" value="C:membrane"/>
    <property type="evidence" value="ECO:0007669"/>
    <property type="project" value="UniProtKB-SubCell"/>
</dbReference>
<keyword evidence="2 5" id="KW-0812">Transmembrane</keyword>
<sequence length="192" mass="20892">MKPYFSSLRPYLAPTIVALILIVIHAIPSIHPILSLQPEGVFTQAWRLFTTHLVHLNTNHLLMNVLALILVAIIFRPVVHGRLLVNVMAFAALFAALIPLILSDAPYFVGFSGITHGIVAYAGVLLVRQQNRWGFFVLAGLVAKLVIDMMSAGQYNPYIGSEIAYLAHLGGALGGVLAVPGLRRRPKDVLPS</sequence>
<proteinExistence type="predicted"/>
<feature type="transmembrane region" description="Helical" evidence="5">
    <location>
        <begin position="133"/>
        <end position="151"/>
    </location>
</feature>
<dbReference type="EMBL" id="VJWL01000001">
    <property type="protein sequence ID" value="TRW49669.1"/>
    <property type="molecule type" value="Genomic_DNA"/>
</dbReference>
<evidence type="ECO:0000256" key="3">
    <source>
        <dbReference type="ARBA" id="ARBA00022989"/>
    </source>
</evidence>
<dbReference type="RefSeq" id="WP_143234091.1">
    <property type="nucleotide sequence ID" value="NZ_VJWL01000001.1"/>
</dbReference>
<feature type="transmembrane region" description="Helical" evidence="5">
    <location>
        <begin position="83"/>
        <end position="102"/>
    </location>
</feature>
<feature type="domain" description="Peptidase S54 rhomboid" evidence="6">
    <location>
        <begin position="44"/>
        <end position="182"/>
    </location>
</feature>
<dbReference type="SUPFAM" id="SSF144091">
    <property type="entry name" value="Rhomboid-like"/>
    <property type="match status" value="1"/>
</dbReference>
<dbReference type="Proteomes" id="UP000320359">
    <property type="component" value="Unassembled WGS sequence"/>
</dbReference>
<evidence type="ECO:0000256" key="2">
    <source>
        <dbReference type="ARBA" id="ARBA00022692"/>
    </source>
</evidence>
<dbReference type="InterPro" id="IPR035952">
    <property type="entry name" value="Rhomboid-like_sf"/>
</dbReference>
<feature type="transmembrane region" description="Helical" evidence="5">
    <location>
        <begin position="12"/>
        <end position="34"/>
    </location>
</feature>